<feature type="compositionally biased region" description="Basic residues" evidence="1">
    <location>
        <begin position="453"/>
        <end position="462"/>
    </location>
</feature>
<feature type="compositionally biased region" description="Basic and acidic residues" evidence="1">
    <location>
        <begin position="85"/>
        <end position="101"/>
    </location>
</feature>
<feature type="region of interest" description="Disordered" evidence="1">
    <location>
        <begin position="195"/>
        <end position="310"/>
    </location>
</feature>
<feature type="compositionally biased region" description="Basic and acidic residues" evidence="1">
    <location>
        <begin position="403"/>
        <end position="415"/>
    </location>
</feature>
<feature type="compositionally biased region" description="Low complexity" evidence="1">
    <location>
        <begin position="810"/>
        <end position="823"/>
    </location>
</feature>
<feature type="compositionally biased region" description="Basic and acidic residues" evidence="1">
    <location>
        <begin position="681"/>
        <end position="694"/>
    </location>
</feature>
<feature type="compositionally biased region" description="Polar residues" evidence="1">
    <location>
        <begin position="225"/>
        <end position="235"/>
    </location>
</feature>
<dbReference type="EMBL" id="QPFP01000006">
    <property type="protein sequence ID" value="TEB36035.1"/>
    <property type="molecule type" value="Genomic_DNA"/>
</dbReference>
<feature type="compositionally biased region" description="Polar residues" evidence="1">
    <location>
        <begin position="1129"/>
        <end position="1144"/>
    </location>
</feature>
<name>A0A4Y7TPA7_COPMI</name>
<dbReference type="PROSITE" id="PS51257">
    <property type="entry name" value="PROKAR_LIPOPROTEIN"/>
    <property type="match status" value="1"/>
</dbReference>
<feature type="compositionally biased region" description="Polar residues" evidence="1">
    <location>
        <begin position="282"/>
        <end position="297"/>
    </location>
</feature>
<reference evidence="2 3" key="1">
    <citation type="journal article" date="2019" name="Nat. Ecol. Evol.">
        <title>Megaphylogeny resolves global patterns of mushroom evolution.</title>
        <authorList>
            <person name="Varga T."/>
            <person name="Krizsan K."/>
            <person name="Foldi C."/>
            <person name="Dima B."/>
            <person name="Sanchez-Garcia M."/>
            <person name="Sanchez-Ramirez S."/>
            <person name="Szollosi G.J."/>
            <person name="Szarkandi J.G."/>
            <person name="Papp V."/>
            <person name="Albert L."/>
            <person name="Andreopoulos W."/>
            <person name="Angelini C."/>
            <person name="Antonin V."/>
            <person name="Barry K.W."/>
            <person name="Bougher N.L."/>
            <person name="Buchanan P."/>
            <person name="Buyck B."/>
            <person name="Bense V."/>
            <person name="Catcheside P."/>
            <person name="Chovatia M."/>
            <person name="Cooper J."/>
            <person name="Damon W."/>
            <person name="Desjardin D."/>
            <person name="Finy P."/>
            <person name="Geml J."/>
            <person name="Haridas S."/>
            <person name="Hughes K."/>
            <person name="Justo A."/>
            <person name="Karasinski D."/>
            <person name="Kautmanova I."/>
            <person name="Kiss B."/>
            <person name="Kocsube S."/>
            <person name="Kotiranta H."/>
            <person name="LaButti K.M."/>
            <person name="Lechner B.E."/>
            <person name="Liimatainen K."/>
            <person name="Lipzen A."/>
            <person name="Lukacs Z."/>
            <person name="Mihaltcheva S."/>
            <person name="Morgado L.N."/>
            <person name="Niskanen T."/>
            <person name="Noordeloos M.E."/>
            <person name="Ohm R.A."/>
            <person name="Ortiz-Santana B."/>
            <person name="Ovrebo C."/>
            <person name="Racz N."/>
            <person name="Riley R."/>
            <person name="Savchenko A."/>
            <person name="Shiryaev A."/>
            <person name="Soop K."/>
            <person name="Spirin V."/>
            <person name="Szebenyi C."/>
            <person name="Tomsovsky M."/>
            <person name="Tulloss R.E."/>
            <person name="Uehling J."/>
            <person name="Grigoriev I.V."/>
            <person name="Vagvolgyi C."/>
            <person name="Papp T."/>
            <person name="Martin F.M."/>
            <person name="Miettinen O."/>
            <person name="Hibbett D.S."/>
            <person name="Nagy L.G."/>
        </authorList>
    </citation>
    <scope>NUCLEOTIDE SEQUENCE [LARGE SCALE GENOMIC DNA]</scope>
    <source>
        <strain evidence="2 3">FP101781</strain>
    </source>
</reference>
<feature type="compositionally biased region" description="Polar residues" evidence="1">
    <location>
        <begin position="988"/>
        <end position="1013"/>
    </location>
</feature>
<evidence type="ECO:0000256" key="1">
    <source>
        <dbReference type="SAM" id="MobiDB-lite"/>
    </source>
</evidence>
<accession>A0A4Y7TPA7</accession>
<feature type="region of interest" description="Disordered" evidence="1">
    <location>
        <begin position="1183"/>
        <end position="1241"/>
    </location>
</feature>
<feature type="compositionally biased region" description="Low complexity" evidence="1">
    <location>
        <begin position="1089"/>
        <end position="1113"/>
    </location>
</feature>
<feature type="compositionally biased region" description="Basic residues" evidence="1">
    <location>
        <begin position="1228"/>
        <end position="1241"/>
    </location>
</feature>
<dbReference type="OrthoDB" id="3230904at2759"/>
<comment type="caution">
    <text evidence="2">The sequence shown here is derived from an EMBL/GenBank/DDBJ whole genome shotgun (WGS) entry which is preliminary data.</text>
</comment>
<protein>
    <submittedName>
        <fullName evidence="2">Uncharacterized protein</fullName>
    </submittedName>
</protein>
<feature type="compositionally biased region" description="Basic and acidic residues" evidence="1">
    <location>
        <begin position="605"/>
        <end position="615"/>
    </location>
</feature>
<dbReference type="Proteomes" id="UP000298030">
    <property type="component" value="Unassembled WGS sequence"/>
</dbReference>
<feature type="compositionally biased region" description="Low complexity" evidence="1">
    <location>
        <begin position="916"/>
        <end position="948"/>
    </location>
</feature>
<gene>
    <name evidence="2" type="ORF">FA13DRAFT_1223439</name>
</gene>
<feature type="compositionally biased region" description="Polar residues" evidence="1">
    <location>
        <begin position="962"/>
        <end position="975"/>
    </location>
</feature>
<feature type="compositionally biased region" description="Low complexity" evidence="1">
    <location>
        <begin position="137"/>
        <end position="148"/>
    </location>
</feature>
<keyword evidence="3" id="KW-1185">Reference proteome</keyword>
<evidence type="ECO:0000313" key="3">
    <source>
        <dbReference type="Proteomes" id="UP000298030"/>
    </source>
</evidence>
<feature type="region of interest" description="Disordered" evidence="1">
    <location>
        <begin position="718"/>
        <end position="797"/>
    </location>
</feature>
<feature type="compositionally biased region" description="Low complexity" evidence="1">
    <location>
        <begin position="430"/>
        <end position="449"/>
    </location>
</feature>
<feature type="compositionally biased region" description="Low complexity" evidence="1">
    <location>
        <begin position="769"/>
        <end position="780"/>
    </location>
</feature>
<feature type="region of interest" description="Disordered" evidence="1">
    <location>
        <begin position="328"/>
        <end position="475"/>
    </location>
</feature>
<sequence length="1241" mass="128683">MRDCDYQRVIQSQSRNVTVCGQQSWLFSSLFLSCSSSMASSSNPSAPSLARQGSFFGALKNIVAAPLTWLAGADQDDQRGKRRREQVVAEPERGSEDDAQPRNKRMRVQSPPKYASRAAYLDPPSTAFQQPPKRRTPAPISRSSSASAGILHHPRNTRPNAPRSTLSPIRLGRTMSIDPPMIPMRRETSIHDVVMDSSPASSPGPMGRELSLPPPPLASRPSFKMRSSLTPQPQREVSEPPPISSLSTNPKFVRAPLQHQPESRPVQTLGTLVENQRMDNPPSRQATPSMLFGSSAQPEGRTRRAESAPVERALFELDIYKTPLVPTRLRSANPSSTAAAIPDMFKPRRASRLVLMDDDRKKTSPSHKSPKANGSKPYAGEGGMKKLLARRKQEEDKADDEMGEKSDSKQKDEISSKSPEPDVPAPPPSTSSSDWFAVASAGAPSGGSSLRVGRSKISRNHIARPAAPRPSRLKFSAVYEEDGDDAMDGEDETRQKDRAMLEEASKKLPAFNVPAGFSFAKPESTPLQNDLTNAKEPPIASLPFSFGRPVAQPEASKPEASTSSVKENAEFKGFGTEPAASTTPKTLRSFADAPTLGLGMSSESGESKTKEREPTQKPSIAAPSPSGIPNFFASSAIATKPLSLPPTPPMSFSSSSSSLFGNSSKGGSPAPSTSAPAVPANDKENPFWDGDKGALPKPTQEASKSSAFFSIPPVAASTTPAPSGLPFTFGAPKPSAPSASTAAPFSFGTPDVKPAEEKEVAPSEPTISAPKPALEAPKPLFGGFGLDTTRSSSTPVIEAPKPLSIFGAAAAADPSKSASSAPPSQAPTPVPTFTFGVPATSKPIEQPKPLFGASAEPKPPFGSAPAADATKSLFGGGSGFSFGVQTEKAESKTASTVPAPFAFGATPSTPTGNHAPSTTTGFNFGGPTTPSAPPAASAAPFSFGGPSSNAADVQRSPFSFAPVNSTDRPSTPPKNNDQEFRMEESPTREVQTNGLNKPTLSFAFSNTAGSTLFSGAAPSPAVPTPLSPFSFGTSAPPNPFSPAKPAEENKPFSFGTSATPTPTTNAPAVSAPFSFGPSKSTGVLEVPRPSSSGFSFGSAAPTPTTTTAGFSFGNPATAAPNPFGGGAVSTPSSPSTFNQPSPFSFNAPLPAVNTGFGFGSQPASPAGSTTGLPATGFGASSTGFGQAAPSSPFAAPIQLAPSTSTGAPGGALFTIGAAPAQANPNARVTRKLPTRRGGVKR</sequence>
<feature type="compositionally biased region" description="Low complexity" evidence="1">
    <location>
        <begin position="731"/>
        <end position="746"/>
    </location>
</feature>
<feature type="compositionally biased region" description="Polar residues" evidence="1">
    <location>
        <begin position="157"/>
        <end position="167"/>
    </location>
</feature>
<feature type="region of interest" description="Disordered" evidence="1">
    <location>
        <begin position="519"/>
        <end position="706"/>
    </location>
</feature>
<feature type="region of interest" description="Disordered" evidence="1">
    <location>
        <begin position="810"/>
        <end position="1144"/>
    </location>
</feature>
<feature type="compositionally biased region" description="Polar residues" evidence="1">
    <location>
        <begin position="906"/>
        <end position="915"/>
    </location>
</feature>
<feature type="compositionally biased region" description="Basic and acidic residues" evidence="1">
    <location>
        <begin position="976"/>
        <end position="987"/>
    </location>
</feature>
<feature type="compositionally biased region" description="Low complexity" evidence="1">
    <location>
        <begin position="1056"/>
        <end position="1072"/>
    </location>
</feature>
<feature type="compositionally biased region" description="Low complexity" evidence="1">
    <location>
        <begin position="831"/>
        <end position="840"/>
    </location>
</feature>
<proteinExistence type="predicted"/>
<dbReference type="AlphaFoldDB" id="A0A4Y7TPA7"/>
<feature type="compositionally biased region" description="Low complexity" evidence="1">
    <location>
        <begin position="618"/>
        <end position="629"/>
    </location>
</feature>
<feature type="region of interest" description="Disordered" evidence="1">
    <location>
        <begin position="74"/>
        <end position="182"/>
    </location>
</feature>
<feature type="compositionally biased region" description="Polar residues" evidence="1">
    <location>
        <begin position="265"/>
        <end position="274"/>
    </location>
</feature>
<evidence type="ECO:0000313" key="2">
    <source>
        <dbReference type="EMBL" id="TEB36035.1"/>
    </source>
</evidence>
<feature type="compositionally biased region" description="Low complexity" evidence="1">
    <location>
        <begin position="650"/>
        <end position="680"/>
    </location>
</feature>
<dbReference type="STRING" id="71717.A0A4Y7TPA7"/>
<organism evidence="2 3">
    <name type="scientific">Coprinellus micaceus</name>
    <name type="common">Glistening ink-cap mushroom</name>
    <name type="synonym">Coprinus micaceus</name>
    <dbReference type="NCBI Taxonomy" id="71717"/>
    <lineage>
        <taxon>Eukaryota</taxon>
        <taxon>Fungi</taxon>
        <taxon>Dikarya</taxon>
        <taxon>Basidiomycota</taxon>
        <taxon>Agaricomycotina</taxon>
        <taxon>Agaricomycetes</taxon>
        <taxon>Agaricomycetidae</taxon>
        <taxon>Agaricales</taxon>
        <taxon>Agaricineae</taxon>
        <taxon>Psathyrellaceae</taxon>
        <taxon>Coprinellus</taxon>
    </lineage>
</organism>